<evidence type="ECO:0000256" key="2">
    <source>
        <dbReference type="ARBA" id="ARBA00009347"/>
    </source>
</evidence>
<dbReference type="Gene3D" id="1.10.540.10">
    <property type="entry name" value="Acyl-CoA dehydrogenase/oxidase, N-terminal domain"/>
    <property type="match status" value="1"/>
</dbReference>
<comment type="caution">
    <text evidence="10">The sequence shown here is derived from an EMBL/GenBank/DDBJ whole genome shotgun (WGS) entry which is preliminary data.</text>
</comment>
<dbReference type="InterPro" id="IPR046373">
    <property type="entry name" value="Acyl-CoA_Oxase/DH_mid-dom_sf"/>
</dbReference>
<dbReference type="SUPFAM" id="SSF56645">
    <property type="entry name" value="Acyl-CoA dehydrogenase NM domain-like"/>
    <property type="match status" value="1"/>
</dbReference>
<dbReference type="SUPFAM" id="SSF47203">
    <property type="entry name" value="Acyl-CoA dehydrogenase C-terminal domain-like"/>
    <property type="match status" value="1"/>
</dbReference>
<reference evidence="10 11" key="1">
    <citation type="submission" date="2021-01" db="EMBL/GenBank/DDBJ databases">
        <title>Genomics of switchgrass bacterial isolates.</title>
        <authorList>
            <person name="Shade A."/>
        </authorList>
    </citation>
    <scope>NUCLEOTIDE SEQUENCE [LARGE SCALE GENOMIC DNA]</scope>
    <source>
        <strain evidence="10 11">PvP111</strain>
    </source>
</reference>
<dbReference type="InterPro" id="IPR009075">
    <property type="entry name" value="AcylCo_DH/oxidase_C"/>
</dbReference>
<dbReference type="PANTHER" id="PTHR43292">
    <property type="entry name" value="ACYL-COA DEHYDROGENASE"/>
    <property type="match status" value="1"/>
</dbReference>
<sequence>MTDTTSLDDFTATARSWLDARLPKRDRSRRAWGEGDDDVSVFHDLTREEESRLIAEASTYEQEKFDAGFGGITLPAEFGGRGLTHEHERAFRSVESAYRTPPSHELLTVTMVLVGNTIERLGTPEQKQRFLPALMSARELCCQLFSEPGAGSDLASVSTRAVRDGDEWVIDGQKVWSSGAQYAQWGICLARTNTDAPKHHGMTMFLVPLDAEGIDVRQIRQMSGGSTFNEVFLDGVRIDDSLRIGDVDGGWKVALTVLGFERGGGENRGGTYFEVLALARWLERTKDPIVRQRLATLYIQRRQLAVTARRARKGGPRAPHGSLVKLLYTQHQRTISETAADLLGPRLMADTGEWGTFAWTTFVTGAPGNRIAGGTDETQRNILGERVLGLPRERS</sequence>
<keyword evidence="4 6" id="KW-0274">FAD</keyword>
<keyword evidence="5 6" id="KW-0560">Oxidoreductase</keyword>
<dbReference type="InterPro" id="IPR052161">
    <property type="entry name" value="Mycobact_Acyl-CoA_DH"/>
</dbReference>
<evidence type="ECO:0000259" key="9">
    <source>
        <dbReference type="Pfam" id="PF02771"/>
    </source>
</evidence>
<comment type="cofactor">
    <cofactor evidence="1 6">
        <name>FAD</name>
        <dbReference type="ChEBI" id="CHEBI:57692"/>
    </cofactor>
</comment>
<dbReference type="InterPro" id="IPR009100">
    <property type="entry name" value="AcylCoA_DH/oxidase_NM_dom_sf"/>
</dbReference>
<feature type="domain" description="Acyl-CoA dehydrogenase/oxidase N-terminal" evidence="9">
    <location>
        <begin position="65"/>
        <end position="136"/>
    </location>
</feature>
<dbReference type="Pfam" id="PF02770">
    <property type="entry name" value="Acyl-CoA_dh_M"/>
    <property type="match status" value="1"/>
</dbReference>
<accession>A0ABS2KMR6</accession>
<protein>
    <submittedName>
        <fullName evidence="10">Alkylation response protein AidB-like acyl-CoA dehydrogenase</fullName>
    </submittedName>
</protein>
<evidence type="ECO:0000256" key="6">
    <source>
        <dbReference type="RuleBase" id="RU362125"/>
    </source>
</evidence>
<evidence type="ECO:0000259" key="7">
    <source>
        <dbReference type="Pfam" id="PF00441"/>
    </source>
</evidence>
<evidence type="ECO:0000256" key="3">
    <source>
        <dbReference type="ARBA" id="ARBA00022630"/>
    </source>
</evidence>
<keyword evidence="3 6" id="KW-0285">Flavoprotein</keyword>
<dbReference type="InterPro" id="IPR013786">
    <property type="entry name" value="AcylCoA_DH/ox_N"/>
</dbReference>
<dbReference type="Pfam" id="PF00441">
    <property type="entry name" value="Acyl-CoA_dh_1"/>
    <property type="match status" value="1"/>
</dbReference>
<dbReference type="Gene3D" id="2.40.110.10">
    <property type="entry name" value="Butyryl-CoA Dehydrogenase, subunit A, domain 2"/>
    <property type="match status" value="1"/>
</dbReference>
<dbReference type="Proteomes" id="UP000703038">
    <property type="component" value="Unassembled WGS sequence"/>
</dbReference>
<gene>
    <name evidence="10" type="ORF">JOE42_000007</name>
</gene>
<dbReference type="RefSeq" id="WP_204865860.1">
    <property type="nucleotide sequence ID" value="NZ_JAFBBK010000001.1"/>
</dbReference>
<evidence type="ECO:0000256" key="1">
    <source>
        <dbReference type="ARBA" id="ARBA00001974"/>
    </source>
</evidence>
<dbReference type="EMBL" id="JAFBBK010000001">
    <property type="protein sequence ID" value="MBM7413274.1"/>
    <property type="molecule type" value="Genomic_DNA"/>
</dbReference>
<dbReference type="InterPro" id="IPR006091">
    <property type="entry name" value="Acyl-CoA_Oxase/DH_mid-dom"/>
</dbReference>
<dbReference type="Gene3D" id="1.20.140.10">
    <property type="entry name" value="Butyryl-CoA Dehydrogenase, subunit A, domain 3"/>
    <property type="match status" value="1"/>
</dbReference>
<organism evidence="10 11">
    <name type="scientific">Rhodococcoides corynebacterioides</name>
    <dbReference type="NCBI Taxonomy" id="53972"/>
    <lineage>
        <taxon>Bacteria</taxon>
        <taxon>Bacillati</taxon>
        <taxon>Actinomycetota</taxon>
        <taxon>Actinomycetes</taxon>
        <taxon>Mycobacteriales</taxon>
        <taxon>Nocardiaceae</taxon>
        <taxon>Rhodococcoides</taxon>
    </lineage>
</organism>
<evidence type="ECO:0000259" key="8">
    <source>
        <dbReference type="Pfam" id="PF02770"/>
    </source>
</evidence>
<dbReference type="InterPro" id="IPR036250">
    <property type="entry name" value="AcylCo_DH-like_C"/>
</dbReference>
<dbReference type="InterPro" id="IPR037069">
    <property type="entry name" value="AcylCoA_DH/ox_N_sf"/>
</dbReference>
<evidence type="ECO:0000256" key="5">
    <source>
        <dbReference type="ARBA" id="ARBA00023002"/>
    </source>
</evidence>
<proteinExistence type="inferred from homology"/>
<comment type="similarity">
    <text evidence="2 6">Belongs to the acyl-CoA dehydrogenase family.</text>
</comment>
<evidence type="ECO:0000313" key="11">
    <source>
        <dbReference type="Proteomes" id="UP000703038"/>
    </source>
</evidence>
<evidence type="ECO:0000256" key="4">
    <source>
        <dbReference type="ARBA" id="ARBA00022827"/>
    </source>
</evidence>
<keyword evidence="11" id="KW-1185">Reference proteome</keyword>
<feature type="domain" description="Acyl-CoA dehydrogenase/oxidase C-terminal" evidence="7">
    <location>
        <begin position="249"/>
        <end position="388"/>
    </location>
</feature>
<feature type="domain" description="Acyl-CoA oxidase/dehydrogenase middle" evidence="8">
    <location>
        <begin position="142"/>
        <end position="232"/>
    </location>
</feature>
<evidence type="ECO:0000313" key="10">
    <source>
        <dbReference type="EMBL" id="MBM7413274.1"/>
    </source>
</evidence>
<dbReference type="PANTHER" id="PTHR43292:SF4">
    <property type="entry name" value="ACYL-COA DEHYDROGENASE FADE34"/>
    <property type="match status" value="1"/>
</dbReference>
<dbReference type="Pfam" id="PF02771">
    <property type="entry name" value="Acyl-CoA_dh_N"/>
    <property type="match status" value="1"/>
</dbReference>
<name>A0ABS2KMR6_9NOCA</name>